<dbReference type="Pfam" id="PF07238">
    <property type="entry name" value="PilZ"/>
    <property type="match status" value="1"/>
</dbReference>
<comment type="caution">
    <text evidence="2">The sequence shown here is derived from an EMBL/GenBank/DDBJ whole genome shotgun (WGS) entry which is preliminary data.</text>
</comment>
<evidence type="ECO:0000313" key="3">
    <source>
        <dbReference type="Proteomes" id="UP000483432"/>
    </source>
</evidence>
<dbReference type="EMBL" id="JAAFGW010000291">
    <property type="protein sequence ID" value="NDP49518.1"/>
    <property type="molecule type" value="Genomic_DNA"/>
</dbReference>
<sequence length="178" mass="19619">MMLTPSGMDSLKTEIIIGEEYLIQGFTGQTDFSFTALALNVFKAPFAHVLFAYPTTAKAKQVRKSMRLITAVPATISPCGQNSPLEVSIVDLSVAGALILSPRSLGVIGSLFDLAFPIKFDDVNSNLNTVTKLRHSNHTDNEERKIGLSFENLSREHKLLLNYFVGRISEENSFIIEP</sequence>
<dbReference type="SUPFAM" id="SSF141371">
    <property type="entry name" value="PilZ domain-like"/>
    <property type="match status" value="1"/>
</dbReference>
<protein>
    <submittedName>
        <fullName evidence="2">PilZ domain-containing protein</fullName>
    </submittedName>
</protein>
<reference evidence="2 3" key="1">
    <citation type="submission" date="2019-09" db="EMBL/GenBank/DDBJ databases">
        <title>H2 Metabolism Revealed by Metagenomic Analysis in Subglacial Sediment of East Antarctica.</title>
        <authorList>
            <person name="Yang Z."/>
            <person name="Zhang Y."/>
            <person name="Lv Y."/>
            <person name="Yan W."/>
            <person name="Xiao X."/>
            <person name="Sun B."/>
            <person name="Ma H."/>
        </authorList>
    </citation>
    <scope>NUCLEOTIDE SEQUENCE [LARGE SCALE GENOMIC DNA]</scope>
    <source>
        <strain evidence="2">Bin2_2</strain>
    </source>
</reference>
<feature type="domain" description="PilZ" evidence="1">
    <location>
        <begin position="61"/>
        <end position="163"/>
    </location>
</feature>
<dbReference type="InterPro" id="IPR009875">
    <property type="entry name" value="PilZ_domain"/>
</dbReference>
<evidence type="ECO:0000259" key="1">
    <source>
        <dbReference type="Pfam" id="PF07238"/>
    </source>
</evidence>
<dbReference type="Proteomes" id="UP000483432">
    <property type="component" value="Unassembled WGS sequence"/>
</dbReference>
<gene>
    <name evidence="2" type="ORF">GZ085_14245</name>
</gene>
<accession>A0A7C9P9P3</accession>
<dbReference type="GO" id="GO:0035438">
    <property type="term" value="F:cyclic-di-GMP binding"/>
    <property type="evidence" value="ECO:0007669"/>
    <property type="project" value="InterPro"/>
</dbReference>
<organism evidence="2 3">
    <name type="scientific">Sulfuriferula multivorans</name>
    <dbReference type="NCBI Taxonomy" id="1559896"/>
    <lineage>
        <taxon>Bacteria</taxon>
        <taxon>Pseudomonadati</taxon>
        <taxon>Pseudomonadota</taxon>
        <taxon>Betaproteobacteria</taxon>
        <taxon>Nitrosomonadales</taxon>
        <taxon>Sulfuricellaceae</taxon>
        <taxon>Sulfuriferula</taxon>
    </lineage>
</organism>
<name>A0A7C9P9P3_9PROT</name>
<dbReference type="AlphaFoldDB" id="A0A7C9P9P3"/>
<evidence type="ECO:0000313" key="2">
    <source>
        <dbReference type="EMBL" id="NDP49518.1"/>
    </source>
</evidence>
<dbReference type="Gene3D" id="2.40.10.220">
    <property type="entry name" value="predicted glycosyltransferase like domains"/>
    <property type="match status" value="1"/>
</dbReference>
<proteinExistence type="predicted"/>